<evidence type="ECO:0000313" key="9">
    <source>
        <dbReference type="Proteomes" id="UP000277811"/>
    </source>
</evidence>
<dbReference type="Gene3D" id="1.10.1200.10">
    <property type="entry name" value="ACP-like"/>
    <property type="match status" value="1"/>
</dbReference>
<dbReference type="GO" id="GO:0017000">
    <property type="term" value="P:antibiotic biosynthetic process"/>
    <property type="evidence" value="ECO:0007669"/>
    <property type="project" value="UniProtKB-KW"/>
</dbReference>
<evidence type="ECO:0000256" key="6">
    <source>
        <dbReference type="SAM" id="Coils"/>
    </source>
</evidence>
<dbReference type="PANTHER" id="PTHR45398">
    <property type="match status" value="1"/>
</dbReference>
<evidence type="ECO:0000256" key="2">
    <source>
        <dbReference type="ARBA" id="ARBA00006432"/>
    </source>
</evidence>
<dbReference type="InterPro" id="IPR036736">
    <property type="entry name" value="ACP-like_sf"/>
</dbReference>
<protein>
    <submittedName>
        <fullName evidence="8">Phosphopantetheine attachment site</fullName>
    </submittedName>
</protein>
<gene>
    <name evidence="8" type="ORF">LUCI_0326</name>
</gene>
<organism evidence="8 9">
    <name type="scientific">Lucifera butyrica</name>
    <dbReference type="NCBI Taxonomy" id="1351585"/>
    <lineage>
        <taxon>Bacteria</taxon>
        <taxon>Bacillati</taxon>
        <taxon>Bacillota</taxon>
        <taxon>Negativicutes</taxon>
        <taxon>Veillonellales</taxon>
        <taxon>Veillonellaceae</taxon>
        <taxon>Lucifera</taxon>
    </lineage>
</organism>
<dbReference type="SUPFAM" id="SSF47336">
    <property type="entry name" value="ACP-like"/>
    <property type="match status" value="1"/>
</dbReference>
<keyword evidence="4" id="KW-0597">Phosphoprotein</keyword>
<keyword evidence="6" id="KW-0175">Coiled coil</keyword>
<dbReference type="InterPro" id="IPR006162">
    <property type="entry name" value="Ppantetheine_attach_site"/>
</dbReference>
<proteinExistence type="inferred from homology"/>
<dbReference type="GO" id="GO:0003824">
    <property type="term" value="F:catalytic activity"/>
    <property type="evidence" value="ECO:0007669"/>
    <property type="project" value="InterPro"/>
</dbReference>
<dbReference type="RefSeq" id="WP_122626129.1">
    <property type="nucleotide sequence ID" value="NZ_UPPP01000053.1"/>
</dbReference>
<keyword evidence="3" id="KW-0596">Phosphopantetheine</keyword>
<dbReference type="EMBL" id="UPPP01000053">
    <property type="protein sequence ID" value="VBB05119.1"/>
    <property type="molecule type" value="Genomic_DNA"/>
</dbReference>
<dbReference type="InterPro" id="IPR023213">
    <property type="entry name" value="CAT-like_dom_sf"/>
</dbReference>
<dbReference type="InterPro" id="IPR000873">
    <property type="entry name" value="AMP-dep_synth/lig_dom"/>
</dbReference>
<dbReference type="GO" id="GO:0044550">
    <property type="term" value="P:secondary metabolite biosynthetic process"/>
    <property type="evidence" value="ECO:0007669"/>
    <property type="project" value="UniProtKB-ARBA"/>
</dbReference>
<dbReference type="FunFam" id="2.30.38.10:FF:000001">
    <property type="entry name" value="Non-ribosomal peptide synthetase PvdI"/>
    <property type="match status" value="1"/>
</dbReference>
<dbReference type="NCBIfam" id="TIGR01733">
    <property type="entry name" value="AA-adenyl-dom"/>
    <property type="match status" value="1"/>
</dbReference>
<dbReference type="PROSITE" id="PS50075">
    <property type="entry name" value="CARRIER"/>
    <property type="match status" value="1"/>
</dbReference>
<dbReference type="Pfam" id="PF00550">
    <property type="entry name" value="PP-binding"/>
    <property type="match status" value="1"/>
</dbReference>
<evidence type="ECO:0000259" key="7">
    <source>
        <dbReference type="PROSITE" id="PS50075"/>
    </source>
</evidence>
<keyword evidence="5" id="KW-0045">Antibiotic biosynthesis</keyword>
<dbReference type="FunFam" id="3.30.300.30:FF:000010">
    <property type="entry name" value="Enterobactin synthetase component F"/>
    <property type="match status" value="1"/>
</dbReference>
<dbReference type="FunFam" id="3.40.50.12780:FF:000012">
    <property type="entry name" value="Non-ribosomal peptide synthetase"/>
    <property type="match status" value="1"/>
</dbReference>
<dbReference type="Gene3D" id="3.30.559.30">
    <property type="entry name" value="Nonribosomal peptide synthetase, condensation domain"/>
    <property type="match status" value="2"/>
</dbReference>
<dbReference type="Pfam" id="PF00668">
    <property type="entry name" value="Condensation"/>
    <property type="match status" value="2"/>
</dbReference>
<dbReference type="Pfam" id="PF13193">
    <property type="entry name" value="AMP-binding_C"/>
    <property type="match status" value="1"/>
</dbReference>
<dbReference type="InterPro" id="IPR025110">
    <property type="entry name" value="AMP-bd_C"/>
</dbReference>
<dbReference type="InterPro" id="IPR009081">
    <property type="entry name" value="PP-bd_ACP"/>
</dbReference>
<dbReference type="InterPro" id="IPR020459">
    <property type="entry name" value="AMP-binding"/>
</dbReference>
<dbReference type="GO" id="GO:0008610">
    <property type="term" value="P:lipid biosynthetic process"/>
    <property type="evidence" value="ECO:0007669"/>
    <property type="project" value="UniProtKB-ARBA"/>
</dbReference>
<dbReference type="CDD" id="cd19534">
    <property type="entry name" value="E_NRPS"/>
    <property type="match status" value="1"/>
</dbReference>
<dbReference type="CDD" id="cd05930">
    <property type="entry name" value="A_NRPS"/>
    <property type="match status" value="1"/>
</dbReference>
<dbReference type="Pfam" id="PF00501">
    <property type="entry name" value="AMP-binding"/>
    <property type="match status" value="1"/>
</dbReference>
<dbReference type="InterPro" id="IPR001242">
    <property type="entry name" value="Condensation_dom"/>
</dbReference>
<feature type="coiled-coil region" evidence="6">
    <location>
        <begin position="291"/>
        <end position="318"/>
    </location>
</feature>
<dbReference type="FunFam" id="3.40.50.980:FF:000001">
    <property type="entry name" value="Non-ribosomal peptide synthetase"/>
    <property type="match status" value="1"/>
</dbReference>
<evidence type="ECO:0000256" key="4">
    <source>
        <dbReference type="ARBA" id="ARBA00022553"/>
    </source>
</evidence>
<dbReference type="SUPFAM" id="SSF52777">
    <property type="entry name" value="CoA-dependent acyltransferases"/>
    <property type="match status" value="3"/>
</dbReference>
<reference evidence="8 9" key="1">
    <citation type="submission" date="2018-06" db="EMBL/GenBank/DDBJ databases">
        <authorList>
            <person name="Strepis N."/>
        </authorList>
    </citation>
    <scope>NUCLEOTIDE SEQUENCE [LARGE SCALE GENOMIC DNA]</scope>
    <source>
        <strain evidence="8">LUCI</strain>
    </source>
</reference>
<keyword evidence="9" id="KW-1185">Reference proteome</keyword>
<dbReference type="GO" id="GO:0043041">
    <property type="term" value="P:amino acid activation for nonribosomal peptide biosynthetic process"/>
    <property type="evidence" value="ECO:0007669"/>
    <property type="project" value="UniProtKB-ARBA"/>
</dbReference>
<dbReference type="FunFam" id="3.40.50.980:FF:000002">
    <property type="entry name" value="Enterobactin synthetase component F"/>
    <property type="match status" value="1"/>
</dbReference>
<dbReference type="Gene3D" id="3.40.50.980">
    <property type="match status" value="2"/>
</dbReference>
<dbReference type="Gene3D" id="2.30.38.10">
    <property type="entry name" value="Luciferase, Domain 3"/>
    <property type="match status" value="1"/>
</dbReference>
<evidence type="ECO:0000256" key="3">
    <source>
        <dbReference type="ARBA" id="ARBA00022450"/>
    </source>
</evidence>
<evidence type="ECO:0000256" key="1">
    <source>
        <dbReference type="ARBA" id="ARBA00001957"/>
    </source>
</evidence>
<dbReference type="PROSITE" id="PS00455">
    <property type="entry name" value="AMP_BINDING"/>
    <property type="match status" value="1"/>
</dbReference>
<dbReference type="NCBIfam" id="TIGR01720">
    <property type="entry name" value="NRPS-para261"/>
    <property type="match status" value="1"/>
</dbReference>
<dbReference type="PANTHER" id="PTHR45398:SF1">
    <property type="entry name" value="ENZYME, PUTATIVE (JCVI)-RELATED"/>
    <property type="match status" value="1"/>
</dbReference>
<name>A0A498R1T9_9FIRM</name>
<dbReference type="Proteomes" id="UP000277811">
    <property type="component" value="Unassembled WGS sequence"/>
</dbReference>
<dbReference type="InterPro" id="IPR020845">
    <property type="entry name" value="AMP-binding_CS"/>
</dbReference>
<evidence type="ECO:0000256" key="5">
    <source>
        <dbReference type="ARBA" id="ARBA00023194"/>
    </source>
</evidence>
<sequence>MLLDKHSQNIAVASGDYEEEKNYWLGKLDGEINPAGFPGDKVPNDREYVKGIFKSTFPDNIFRSIRRLTNQSEYAVYVMLLSGIQYLLYRYTDNSDLLIGMPIFKQDADEVYFNSMLPLRSKLDTADTLQDLLAKTKDLVMEADSYQNYPLDKIYGQLNLGLADSGELAYKTVVLLENIHEKKISDDLQSDTLFSFLLSGNSLTATVEYNAALYTAERIKQVIHYLFNYFREVAEDPQIKLAAIEMLSPAEKRQILLAFNDTAASYPHQRTIQSMFEEQVEKTPDRVAVTFQEQRLTYRELNEKANQLARELRQNGVKANHIVGIMVERSLEMIIGILGILKAGGAYLPISPDYPAERIHYMLEDSGTEILLTQNRLQSRLSFKGRIIDLEAAGIYCGDGSNLPPEHTSRDLAYVIYTSGSTGKPKGVMIEHYSVINRIHWMQKFYQLTEQDVILQKTPFTFDVSVWELVWWFFTGASVCLLKPGGEKEPAEIVKAIEKNKVTTLHFVPSMLSIFLHYIEQQPDLARLVSLKRVFASGEALNPEHANQFNRLFADRGVKLINLYGPTEATVDVSYFDCSTGGSLETVPIGKPVDNIKLYIVNKNNKLQPVGVAGELCIAGDGLARGYLNKPELTAEKFTANPFVPGARMYRTGDLARWLPDGNIEFLGRIDHQVKIRGFRIELGEIETELVKQPFVKEAVVVAKTGKDGDKYLCAYYVAERELTVPELRDHLAANLPDYMIPAYFVPLAAMPLSPNGKADRKVLPEPTGPVNTGVEYVAPVSETEAILAKVWQEVLKVDRVGRKDNFFSLGGDSIKAIQVLSRLSQYGLTLDMRDIFKYPVIEKLADQVKVASRKAEQGIIRGEVGFTPMQHWLLAQNFPDRHHFNQAVMLGGKNRFEESCIRRVFARLAEHHDALRLVVRAGQDGRTVQFNRGLEGDLFSLETVHLLDSENYREIIEQEAERLQESIDLAEGPLVKLGLFKTKARDYLLIVIHHLAIDGVSWRILLQDFFTGYRQTLQGEEIAFPDKTSSFKDWSDGCYLYANSRELLSETEYWQGMEKAAVKPLPKDRTAKEKKSAANAHIQLRLTEAETERLLRQTNAAYTTEVNDILLAALGLTVKEWAGVDKVMVNLEGHGREEIIKGLDLARTIGWFTAQYPVVLDMSGSRDLAYRIKAVKETLRQIPNKGTGYGILQYLTRPENKQTLNFQLKPEINFNYLGQFDGDVITELFDIADMPIGRLISPSMENLYALDISGMVVKGRLTLHFTYSQAEYEEETIVHFADLYLQNLTRITDHCAACDTSEMTPSDFTLADISLEGLEALEAGLRDIE</sequence>
<accession>A0A498R1T9</accession>
<dbReference type="PRINTS" id="PR00154">
    <property type="entry name" value="AMPBINDING"/>
</dbReference>
<dbReference type="Gene3D" id="3.30.300.30">
    <property type="match status" value="1"/>
</dbReference>
<dbReference type="InterPro" id="IPR010060">
    <property type="entry name" value="NRPS_synth"/>
</dbReference>
<dbReference type="SUPFAM" id="SSF56801">
    <property type="entry name" value="Acetyl-CoA synthetase-like"/>
    <property type="match status" value="1"/>
</dbReference>
<feature type="domain" description="Carrier" evidence="7">
    <location>
        <begin position="779"/>
        <end position="853"/>
    </location>
</feature>
<dbReference type="OrthoDB" id="9778383at2"/>
<comment type="similarity">
    <text evidence="2">Belongs to the ATP-dependent AMP-binding enzyme family.</text>
</comment>
<dbReference type="InterPro" id="IPR045851">
    <property type="entry name" value="AMP-bd_C_sf"/>
</dbReference>
<dbReference type="Gene3D" id="3.30.559.10">
    <property type="entry name" value="Chloramphenicol acetyltransferase-like domain"/>
    <property type="match status" value="1"/>
</dbReference>
<dbReference type="PROSITE" id="PS00012">
    <property type="entry name" value="PHOSPHOPANTETHEINE"/>
    <property type="match status" value="1"/>
</dbReference>
<dbReference type="FunFam" id="1.10.1200.10:FF:000005">
    <property type="entry name" value="Nonribosomal peptide synthetase 1"/>
    <property type="match status" value="1"/>
</dbReference>
<evidence type="ECO:0000313" key="8">
    <source>
        <dbReference type="EMBL" id="VBB05119.1"/>
    </source>
</evidence>
<dbReference type="InterPro" id="IPR010071">
    <property type="entry name" value="AA_adenyl_dom"/>
</dbReference>
<comment type="cofactor">
    <cofactor evidence="1">
        <name>pantetheine 4'-phosphate</name>
        <dbReference type="ChEBI" id="CHEBI:47942"/>
    </cofactor>
</comment>